<accession>A0A7W9S2Y0</accession>
<reference evidence="2 3" key="1">
    <citation type="submission" date="2020-08" db="EMBL/GenBank/DDBJ databases">
        <title>Genomic Encyclopedia of Type Strains, Phase IV (KMG-IV): sequencing the most valuable type-strain genomes for metagenomic binning, comparative biology and taxonomic classification.</title>
        <authorList>
            <person name="Goeker M."/>
        </authorList>
    </citation>
    <scope>NUCLEOTIDE SEQUENCE [LARGE SCALE GENOMIC DNA]</scope>
    <source>
        <strain evidence="2 3">DSM 11099</strain>
    </source>
</reference>
<dbReference type="SMART" id="SM00987">
    <property type="entry name" value="UreE_C"/>
    <property type="match status" value="1"/>
</dbReference>
<dbReference type="SMART" id="SM00986">
    <property type="entry name" value="UDG"/>
    <property type="match status" value="1"/>
</dbReference>
<comment type="caution">
    <text evidence="2">The sequence shown here is derived from an EMBL/GenBank/DDBJ whole genome shotgun (WGS) entry which is preliminary data.</text>
</comment>
<dbReference type="CDD" id="cd10033">
    <property type="entry name" value="UDG_like"/>
    <property type="match status" value="1"/>
</dbReference>
<name>A0A7W9S2Y0_9HYPH</name>
<proteinExistence type="predicted"/>
<dbReference type="SUPFAM" id="SSF52141">
    <property type="entry name" value="Uracil-DNA glycosylase-like"/>
    <property type="match status" value="1"/>
</dbReference>
<sequence>MARREAGDELATLTARVRACRICVEAPLGRPLPHEPRPVLVPSPTARILIASQAPGTRVHLSGVPFTDASGDRLRSWLGVSSAEFYDPSRFAIVPMGFCFPGQDAKGGDLPPRRECAPAWRGQLMERMPQLDLILTIGLYAQKWHMGSLRQGSLTDTVKGWRGIWEAQSPVKVLPLPHPSWRNTGWLKRNTWFETELLPFLQAEIRRRLE</sequence>
<dbReference type="InterPro" id="IPR047124">
    <property type="entry name" value="HI_0220.2"/>
</dbReference>
<dbReference type="PANTHER" id="PTHR42160">
    <property type="entry name" value="URACIL-DNA GLYCOSYLASE SUPERFAMILY PROTEIN"/>
    <property type="match status" value="1"/>
</dbReference>
<dbReference type="Proteomes" id="UP000533306">
    <property type="component" value="Unassembled WGS sequence"/>
</dbReference>
<organism evidence="2 3">
    <name type="scientific">Aquamicrobium lusatiense</name>
    <dbReference type="NCBI Taxonomy" id="89772"/>
    <lineage>
        <taxon>Bacteria</taxon>
        <taxon>Pseudomonadati</taxon>
        <taxon>Pseudomonadota</taxon>
        <taxon>Alphaproteobacteria</taxon>
        <taxon>Hyphomicrobiales</taxon>
        <taxon>Phyllobacteriaceae</taxon>
        <taxon>Aquamicrobium</taxon>
    </lineage>
</organism>
<feature type="domain" description="Uracil-DNA glycosylase-like" evidence="1">
    <location>
        <begin position="39"/>
        <end position="202"/>
    </location>
</feature>
<gene>
    <name evidence="2" type="ORF">HNR59_002477</name>
</gene>
<dbReference type="PANTHER" id="PTHR42160:SF1">
    <property type="entry name" value="URACIL-DNA GLYCOSYLASE SUPERFAMILY PROTEIN"/>
    <property type="match status" value="1"/>
</dbReference>
<keyword evidence="3" id="KW-1185">Reference proteome</keyword>
<evidence type="ECO:0000259" key="1">
    <source>
        <dbReference type="SMART" id="SM00986"/>
    </source>
</evidence>
<protein>
    <submittedName>
        <fullName evidence="2">Uracil-DNA glycosylase</fullName>
    </submittedName>
</protein>
<evidence type="ECO:0000313" key="3">
    <source>
        <dbReference type="Proteomes" id="UP000533306"/>
    </source>
</evidence>
<dbReference type="Gene3D" id="3.40.470.10">
    <property type="entry name" value="Uracil-DNA glycosylase-like domain"/>
    <property type="match status" value="1"/>
</dbReference>
<dbReference type="EMBL" id="JACHEU010000001">
    <property type="protein sequence ID" value="MBB6013132.1"/>
    <property type="molecule type" value="Genomic_DNA"/>
</dbReference>
<evidence type="ECO:0000313" key="2">
    <source>
        <dbReference type="EMBL" id="MBB6013132.1"/>
    </source>
</evidence>
<dbReference type="InterPro" id="IPR036895">
    <property type="entry name" value="Uracil-DNA_glycosylase-like_sf"/>
</dbReference>
<dbReference type="AlphaFoldDB" id="A0A7W9S2Y0"/>
<dbReference type="InterPro" id="IPR005122">
    <property type="entry name" value="Uracil-DNA_glycosylase-like"/>
</dbReference>
<dbReference type="Pfam" id="PF03167">
    <property type="entry name" value="UDG"/>
    <property type="match status" value="1"/>
</dbReference>